<keyword evidence="3" id="KW-1003">Cell membrane</keyword>
<accession>M3JW96</accession>
<dbReference type="HOGENOM" id="CLU_051402_0_1_1"/>
<dbReference type="GO" id="GO:0003955">
    <property type="term" value="F:NAD(P)H dehydrogenase (quinone) activity"/>
    <property type="evidence" value="ECO:0007669"/>
    <property type="project" value="InterPro"/>
</dbReference>
<dbReference type="GO" id="GO:0010181">
    <property type="term" value="F:FMN binding"/>
    <property type="evidence" value="ECO:0007669"/>
    <property type="project" value="InterPro"/>
</dbReference>
<dbReference type="eggNOG" id="KOG3135">
    <property type="taxonomic scope" value="Eukaryota"/>
</dbReference>
<dbReference type="Pfam" id="PF03358">
    <property type="entry name" value="FMN_red"/>
    <property type="match status" value="1"/>
</dbReference>
<dbReference type="InterPro" id="IPR008254">
    <property type="entry name" value="Flavodoxin/NO_synth"/>
</dbReference>
<gene>
    <name evidence="8" type="ORF">G210_2475</name>
</gene>
<dbReference type="PANTHER" id="PTHR30546">
    <property type="entry name" value="FLAVODOXIN-RELATED PROTEIN WRBA-RELATED"/>
    <property type="match status" value="1"/>
</dbReference>
<evidence type="ECO:0000313" key="8">
    <source>
        <dbReference type="EMBL" id="EMG47215.1"/>
    </source>
</evidence>
<keyword evidence="9" id="KW-1185">Reference proteome</keyword>
<dbReference type="GO" id="GO:0034599">
    <property type="term" value="P:cellular response to oxidative stress"/>
    <property type="evidence" value="ECO:0007669"/>
    <property type="project" value="UniProtKB-ARBA"/>
</dbReference>
<comment type="subcellular location">
    <subcellularLocation>
        <location evidence="1">Cell membrane</location>
        <topology evidence="1">Peripheral membrane protein</topology>
    </subcellularLocation>
</comment>
<comment type="function">
    <text evidence="6">Flavodoxin-like protein (FLP) that plays a role in cell wall integrity, oxidative stress protection and virulence. FLPs act as NAD(P)H quinone oxidoreductases. Reduces ubiquinone (coenzyme Q), enabling it to serve as an antioxidant in the membrane.</text>
</comment>
<dbReference type="PROSITE" id="PS50902">
    <property type="entry name" value="FLAVODOXIN_LIKE"/>
    <property type="match status" value="1"/>
</dbReference>
<dbReference type="NCBIfam" id="TIGR01755">
    <property type="entry name" value="flav_wrbA"/>
    <property type="match status" value="1"/>
</dbReference>
<evidence type="ECO:0000256" key="4">
    <source>
        <dbReference type="ARBA" id="ARBA00023026"/>
    </source>
</evidence>
<name>M3JW96_CANMX</name>
<dbReference type="OrthoDB" id="504689at2759"/>
<organism evidence="8 9">
    <name type="scientific">Candida maltosa (strain Xu316)</name>
    <name type="common">Yeast</name>
    <dbReference type="NCBI Taxonomy" id="1245528"/>
    <lineage>
        <taxon>Eukaryota</taxon>
        <taxon>Fungi</taxon>
        <taxon>Dikarya</taxon>
        <taxon>Ascomycota</taxon>
        <taxon>Saccharomycotina</taxon>
        <taxon>Pichiomycetes</taxon>
        <taxon>Debaryomycetaceae</taxon>
        <taxon>Candida/Lodderomyces clade</taxon>
        <taxon>Candida</taxon>
    </lineage>
</organism>
<dbReference type="PANTHER" id="PTHR30546:SF23">
    <property type="entry name" value="FLAVOPROTEIN-LIKE PROTEIN YCP4-RELATED"/>
    <property type="match status" value="1"/>
</dbReference>
<keyword evidence="4" id="KW-0843">Virulence</keyword>
<sequence>MAKVAIIIYSLYHHVYDLALAEKEGIEAAGGQADIYQVKETLSDEVLTKMHAPAKPDLPVATWETFTQYDAFLLGVPTRFGNFPAQWKTLIDRLGGLWAKKALRGKYAGVFVSTGTLGGGQEATVINTLSTLAHNGIVFVPFGYGHDGISNLDEVHGGSPWGAGTLAGPDSKRKVTDLEKAIAKQQGHDFYQTVYINRFSA</sequence>
<reference evidence="8 9" key="1">
    <citation type="submission" date="2013-02" db="EMBL/GenBank/DDBJ databases">
        <title>Genome sequence of Candida maltosa Xu316, a potential industrial strain for xylitol and ethanol production.</title>
        <authorList>
            <person name="Yu J."/>
            <person name="Wang Q."/>
            <person name="Geng X."/>
            <person name="Bao W."/>
            <person name="He P."/>
            <person name="Cai J."/>
        </authorList>
    </citation>
    <scope>NUCLEOTIDE SEQUENCE [LARGE SCALE GENOMIC DNA]</scope>
    <source>
        <strain evidence="9">Xu316</strain>
    </source>
</reference>
<comment type="caution">
    <text evidence="8">The sequence shown here is derived from an EMBL/GenBank/DDBJ whole genome shotgun (WGS) entry which is preliminary data.</text>
</comment>
<evidence type="ECO:0000256" key="6">
    <source>
        <dbReference type="ARBA" id="ARBA00053955"/>
    </source>
</evidence>
<evidence type="ECO:0000256" key="3">
    <source>
        <dbReference type="ARBA" id="ARBA00022475"/>
    </source>
</evidence>
<dbReference type="OMA" id="SGMFEME"/>
<dbReference type="Proteomes" id="UP000011777">
    <property type="component" value="Unassembled WGS sequence"/>
</dbReference>
<comment type="similarity">
    <text evidence="2">Belongs to the WrbA family.</text>
</comment>
<dbReference type="InterPro" id="IPR005025">
    <property type="entry name" value="FMN_Rdtase-like_dom"/>
</dbReference>
<dbReference type="InterPro" id="IPR029039">
    <property type="entry name" value="Flavoprotein-like_sf"/>
</dbReference>
<evidence type="ECO:0000313" key="9">
    <source>
        <dbReference type="Proteomes" id="UP000011777"/>
    </source>
</evidence>
<evidence type="ECO:0000256" key="1">
    <source>
        <dbReference type="ARBA" id="ARBA00004202"/>
    </source>
</evidence>
<evidence type="ECO:0000256" key="2">
    <source>
        <dbReference type="ARBA" id="ARBA00006961"/>
    </source>
</evidence>
<dbReference type="Gene3D" id="3.40.50.360">
    <property type="match status" value="1"/>
</dbReference>
<dbReference type="InterPro" id="IPR010089">
    <property type="entry name" value="Flavoprotein_WrbA-like"/>
</dbReference>
<dbReference type="FunFam" id="3.40.50.360:FF:000001">
    <property type="entry name" value="NAD(P)H dehydrogenase (Quinone) FQR1-like"/>
    <property type="match status" value="1"/>
</dbReference>
<dbReference type="GO" id="GO:0005886">
    <property type="term" value="C:plasma membrane"/>
    <property type="evidence" value="ECO:0007669"/>
    <property type="project" value="UniProtKB-SubCell"/>
</dbReference>
<feature type="domain" description="Flavodoxin-like" evidence="7">
    <location>
        <begin position="4"/>
        <end position="166"/>
    </location>
</feature>
<keyword evidence="5" id="KW-0472">Membrane</keyword>
<protein>
    <submittedName>
        <fullName evidence="8">Flavodoxin-like reductase, putative</fullName>
    </submittedName>
</protein>
<evidence type="ECO:0000256" key="5">
    <source>
        <dbReference type="ARBA" id="ARBA00023136"/>
    </source>
</evidence>
<dbReference type="EMBL" id="AOGT01001674">
    <property type="protein sequence ID" value="EMG47215.1"/>
    <property type="molecule type" value="Genomic_DNA"/>
</dbReference>
<evidence type="ECO:0000259" key="7">
    <source>
        <dbReference type="PROSITE" id="PS50902"/>
    </source>
</evidence>
<dbReference type="STRING" id="1245528.M3JW96"/>
<dbReference type="NCBIfam" id="NF002999">
    <property type="entry name" value="PRK03767.1"/>
    <property type="match status" value="1"/>
</dbReference>
<dbReference type="SUPFAM" id="SSF52218">
    <property type="entry name" value="Flavoproteins"/>
    <property type="match status" value="1"/>
</dbReference>
<dbReference type="AlphaFoldDB" id="M3JW96"/>
<proteinExistence type="inferred from homology"/>